<dbReference type="AlphaFoldDB" id="A0A3B3H9Y3"/>
<dbReference type="CDD" id="cd00098">
    <property type="entry name" value="IgC1"/>
    <property type="match status" value="1"/>
</dbReference>
<evidence type="ECO:0000313" key="4">
    <source>
        <dbReference type="Proteomes" id="UP000001038"/>
    </source>
</evidence>
<feature type="domain" description="Ig-like" evidence="2">
    <location>
        <begin position="210"/>
        <end position="299"/>
    </location>
</feature>
<sequence>ATTPTQAPNVFPLMPCGPQSRDTVTLGCLAVDFTPSSLTFSWTQGANSLENITQHLQSVEGGEKTYSLTSEIEPNMEEWTRGSNFTCKFIHKENKDEKTTSICHIFGFNPPSIHVEIPSFKTVMMTNSDVKARCFIHNVAAKLVWLMDREQPSTDRVNEFSNKTTLISELTVPSSSWKNLKLLKCKVQHHCFSAEKTSKAISVFGENVDPSVEVLQVSSKESGQHKLLCSASGFNPQISWFSDSESKSASSTDISMDTNGRVTVISRLDVLQTEWKTGKTFTCEVFDRFLNKRDRKDISLCSGKNRTDLEMINKY</sequence>
<dbReference type="PANTHER" id="PTHR23411">
    <property type="entry name" value="TAPASIN"/>
    <property type="match status" value="1"/>
</dbReference>
<protein>
    <recommendedName>
        <fullName evidence="2">Ig-like domain-containing protein</fullName>
    </recommendedName>
</protein>
<name>A0A3B3H9Y3_ORYLA</name>
<dbReference type="Bgee" id="ENSORLG00000029160">
    <property type="expression patterns" value="Expressed in mesonephros and 14 other cell types or tissues"/>
</dbReference>
<accession>A0A3B3H9Y3</accession>
<dbReference type="Gene3D" id="2.60.40.10">
    <property type="entry name" value="Immunoglobulins"/>
    <property type="match status" value="3"/>
</dbReference>
<dbReference type="InterPro" id="IPR003597">
    <property type="entry name" value="Ig_C1-set"/>
</dbReference>
<proteinExistence type="predicted"/>
<keyword evidence="1" id="KW-0393">Immunoglobulin domain</keyword>
<reference evidence="3 4" key="1">
    <citation type="journal article" date="2007" name="Nature">
        <title>The medaka draft genome and insights into vertebrate genome evolution.</title>
        <authorList>
            <person name="Kasahara M."/>
            <person name="Naruse K."/>
            <person name="Sasaki S."/>
            <person name="Nakatani Y."/>
            <person name="Qu W."/>
            <person name="Ahsan B."/>
            <person name="Yamada T."/>
            <person name="Nagayasu Y."/>
            <person name="Doi K."/>
            <person name="Kasai Y."/>
            <person name="Jindo T."/>
            <person name="Kobayashi D."/>
            <person name="Shimada A."/>
            <person name="Toyoda A."/>
            <person name="Kuroki Y."/>
            <person name="Fujiyama A."/>
            <person name="Sasaki T."/>
            <person name="Shimizu A."/>
            <person name="Asakawa S."/>
            <person name="Shimizu N."/>
            <person name="Hashimoto S."/>
            <person name="Yang J."/>
            <person name="Lee Y."/>
            <person name="Matsushima K."/>
            <person name="Sugano S."/>
            <person name="Sakaizumi M."/>
            <person name="Narita T."/>
            <person name="Ohishi K."/>
            <person name="Haga S."/>
            <person name="Ohta F."/>
            <person name="Nomoto H."/>
            <person name="Nogata K."/>
            <person name="Morishita T."/>
            <person name="Endo T."/>
            <person name="Shin-I T."/>
            <person name="Takeda H."/>
            <person name="Morishita S."/>
            <person name="Kohara Y."/>
        </authorList>
    </citation>
    <scope>NUCLEOTIDE SEQUENCE [LARGE SCALE GENOMIC DNA]</scope>
    <source>
        <strain evidence="3 4">Hd-rR</strain>
    </source>
</reference>
<evidence type="ECO:0000313" key="3">
    <source>
        <dbReference type="Ensembl" id="ENSORLP00000028749.1"/>
    </source>
</evidence>
<dbReference type="SUPFAM" id="SSF48726">
    <property type="entry name" value="Immunoglobulin"/>
    <property type="match status" value="3"/>
</dbReference>
<reference evidence="3" key="3">
    <citation type="submission" date="2025-09" db="UniProtKB">
        <authorList>
            <consortium name="Ensembl"/>
        </authorList>
    </citation>
    <scope>IDENTIFICATION</scope>
    <source>
        <strain evidence="3">Hd-rR</strain>
    </source>
</reference>
<dbReference type="InterPro" id="IPR050380">
    <property type="entry name" value="Immune_Resp_Modulators"/>
</dbReference>
<dbReference type="PROSITE" id="PS50835">
    <property type="entry name" value="IG_LIKE"/>
    <property type="match status" value="3"/>
</dbReference>
<feature type="domain" description="Ig-like" evidence="2">
    <location>
        <begin position="8"/>
        <end position="101"/>
    </location>
</feature>
<organism evidence="3 4">
    <name type="scientific">Oryzias latipes</name>
    <name type="common">Japanese rice fish</name>
    <name type="synonym">Japanese killifish</name>
    <dbReference type="NCBI Taxonomy" id="8090"/>
    <lineage>
        <taxon>Eukaryota</taxon>
        <taxon>Metazoa</taxon>
        <taxon>Chordata</taxon>
        <taxon>Craniata</taxon>
        <taxon>Vertebrata</taxon>
        <taxon>Euteleostomi</taxon>
        <taxon>Actinopterygii</taxon>
        <taxon>Neopterygii</taxon>
        <taxon>Teleostei</taxon>
        <taxon>Neoteleostei</taxon>
        <taxon>Acanthomorphata</taxon>
        <taxon>Ovalentaria</taxon>
        <taxon>Atherinomorphae</taxon>
        <taxon>Beloniformes</taxon>
        <taxon>Adrianichthyidae</taxon>
        <taxon>Oryziinae</taxon>
        <taxon>Oryzias</taxon>
    </lineage>
</organism>
<dbReference type="Ensembl" id="ENSORLT00000038915.1">
    <property type="protein sequence ID" value="ENSORLP00000028749.1"/>
    <property type="gene ID" value="ENSORLG00000029160.1"/>
</dbReference>
<dbReference type="GeneTree" id="ENSGT00940000163371"/>
<dbReference type="InterPro" id="IPR036179">
    <property type="entry name" value="Ig-like_dom_sf"/>
</dbReference>
<dbReference type="Pfam" id="PF07654">
    <property type="entry name" value="C1-set"/>
    <property type="match status" value="2"/>
</dbReference>
<evidence type="ECO:0000256" key="1">
    <source>
        <dbReference type="ARBA" id="ARBA00023319"/>
    </source>
</evidence>
<dbReference type="Proteomes" id="UP000001038">
    <property type="component" value="Chromosome 8"/>
</dbReference>
<reference evidence="3" key="2">
    <citation type="submission" date="2025-08" db="UniProtKB">
        <authorList>
            <consortium name="Ensembl"/>
        </authorList>
    </citation>
    <scope>IDENTIFICATION</scope>
    <source>
        <strain evidence="3">Hd-rR</strain>
    </source>
</reference>
<feature type="domain" description="Ig-like" evidence="2">
    <location>
        <begin position="111"/>
        <end position="202"/>
    </location>
</feature>
<dbReference type="InterPro" id="IPR007110">
    <property type="entry name" value="Ig-like_dom"/>
</dbReference>
<dbReference type="SMART" id="SM00407">
    <property type="entry name" value="IGc1"/>
    <property type="match status" value="2"/>
</dbReference>
<dbReference type="InterPro" id="IPR013783">
    <property type="entry name" value="Ig-like_fold"/>
</dbReference>
<keyword evidence="4" id="KW-1185">Reference proteome</keyword>
<evidence type="ECO:0000259" key="2">
    <source>
        <dbReference type="PROSITE" id="PS50835"/>
    </source>
</evidence>